<dbReference type="EMBL" id="GBRH01260198">
    <property type="protein sequence ID" value="JAD37697.1"/>
    <property type="molecule type" value="Transcribed_RNA"/>
</dbReference>
<accession>A0A0A8ZS90</accession>
<name>A0A0A8ZS90_ARUDO</name>
<evidence type="ECO:0000313" key="1">
    <source>
        <dbReference type="EMBL" id="JAD37697.1"/>
    </source>
</evidence>
<sequence>MEVPTYQCVSLLHNICNICVIMV</sequence>
<organism evidence="1">
    <name type="scientific">Arundo donax</name>
    <name type="common">Giant reed</name>
    <name type="synonym">Donax arundinaceus</name>
    <dbReference type="NCBI Taxonomy" id="35708"/>
    <lineage>
        <taxon>Eukaryota</taxon>
        <taxon>Viridiplantae</taxon>
        <taxon>Streptophyta</taxon>
        <taxon>Embryophyta</taxon>
        <taxon>Tracheophyta</taxon>
        <taxon>Spermatophyta</taxon>
        <taxon>Magnoliopsida</taxon>
        <taxon>Liliopsida</taxon>
        <taxon>Poales</taxon>
        <taxon>Poaceae</taxon>
        <taxon>PACMAD clade</taxon>
        <taxon>Arundinoideae</taxon>
        <taxon>Arundineae</taxon>
        <taxon>Arundo</taxon>
    </lineage>
</organism>
<protein>
    <submittedName>
        <fullName evidence="1">Uncharacterized protein</fullName>
    </submittedName>
</protein>
<reference evidence="1" key="1">
    <citation type="submission" date="2014-09" db="EMBL/GenBank/DDBJ databases">
        <authorList>
            <person name="Magalhaes I.L.F."/>
            <person name="Oliveira U."/>
            <person name="Santos F.R."/>
            <person name="Vidigal T.H.D.A."/>
            <person name="Brescovit A.D."/>
            <person name="Santos A.J."/>
        </authorList>
    </citation>
    <scope>NUCLEOTIDE SEQUENCE</scope>
    <source>
        <tissue evidence="1">Shoot tissue taken approximately 20 cm above the soil surface</tissue>
    </source>
</reference>
<reference evidence="1" key="2">
    <citation type="journal article" date="2015" name="Data Brief">
        <title>Shoot transcriptome of the giant reed, Arundo donax.</title>
        <authorList>
            <person name="Barrero R.A."/>
            <person name="Guerrero F.D."/>
            <person name="Moolhuijzen P."/>
            <person name="Goolsby J.A."/>
            <person name="Tidwell J."/>
            <person name="Bellgard S.E."/>
            <person name="Bellgard M.I."/>
        </authorList>
    </citation>
    <scope>NUCLEOTIDE SEQUENCE</scope>
    <source>
        <tissue evidence="1">Shoot tissue taken approximately 20 cm above the soil surface</tissue>
    </source>
</reference>
<dbReference type="AlphaFoldDB" id="A0A0A8ZS90"/>
<proteinExistence type="predicted"/>